<dbReference type="SUPFAM" id="SSF53774">
    <property type="entry name" value="Glutaminase/Asparaginase"/>
    <property type="match status" value="1"/>
</dbReference>
<dbReference type="PROSITE" id="PS51732">
    <property type="entry name" value="ASN_GLN_ASE_3"/>
    <property type="match status" value="1"/>
</dbReference>
<dbReference type="PIRSF" id="PIRSF500176">
    <property type="entry name" value="L_ASNase"/>
    <property type="match status" value="1"/>
</dbReference>
<evidence type="ECO:0000256" key="6">
    <source>
        <dbReference type="PROSITE-ProRule" id="PRU10099"/>
    </source>
</evidence>
<dbReference type="SFLD" id="SFLDS00057">
    <property type="entry name" value="Glutaminase/Asparaginase"/>
    <property type="match status" value="1"/>
</dbReference>
<dbReference type="Proteomes" id="UP001226160">
    <property type="component" value="Unassembled WGS sequence"/>
</dbReference>
<dbReference type="InterPro" id="IPR006034">
    <property type="entry name" value="Asparaginase/glutaminase-like"/>
</dbReference>
<dbReference type="CDD" id="cd08964">
    <property type="entry name" value="L-asparaginase_II"/>
    <property type="match status" value="1"/>
</dbReference>
<proteinExistence type="inferred from homology"/>
<dbReference type="EMBL" id="JASNVP010000011">
    <property type="protein sequence ID" value="MDK4326939.1"/>
    <property type="molecule type" value="Genomic_DNA"/>
</dbReference>
<dbReference type="InterPro" id="IPR037152">
    <property type="entry name" value="L-asparaginase_N_sf"/>
</dbReference>
<dbReference type="PROSITE" id="PS00144">
    <property type="entry name" value="ASN_GLN_ASE_1"/>
    <property type="match status" value="1"/>
</dbReference>
<dbReference type="InterPro" id="IPR027473">
    <property type="entry name" value="L-asparaginase_C"/>
</dbReference>
<feature type="domain" description="Asparaginase/glutaminase C-terminal" evidence="8">
    <location>
        <begin position="221"/>
        <end position="335"/>
    </location>
</feature>
<feature type="binding site" evidence="5">
    <location>
        <begin position="90"/>
        <end position="91"/>
    </location>
    <ligand>
        <name>substrate</name>
    </ligand>
</feature>
<evidence type="ECO:0000256" key="2">
    <source>
        <dbReference type="ARBA" id="ARBA00012920"/>
    </source>
</evidence>
<organism evidence="9 10">
    <name type="scientific">Corynebacterium propinquum</name>
    <dbReference type="NCBI Taxonomy" id="43769"/>
    <lineage>
        <taxon>Bacteria</taxon>
        <taxon>Bacillati</taxon>
        <taxon>Actinomycetota</taxon>
        <taxon>Actinomycetes</taxon>
        <taxon>Mycobacteriales</taxon>
        <taxon>Corynebacteriaceae</taxon>
        <taxon>Corynebacterium</taxon>
    </lineage>
</organism>
<dbReference type="InterPro" id="IPR040919">
    <property type="entry name" value="Asparaginase_C"/>
</dbReference>
<dbReference type="InterPro" id="IPR020827">
    <property type="entry name" value="Asparaginase/glutaminase_AS1"/>
</dbReference>
<dbReference type="EC" id="3.5.1.1" evidence="2"/>
<evidence type="ECO:0000313" key="10">
    <source>
        <dbReference type="Proteomes" id="UP001226160"/>
    </source>
</evidence>
<evidence type="ECO:0000259" key="7">
    <source>
        <dbReference type="Pfam" id="PF00710"/>
    </source>
</evidence>
<reference evidence="9" key="1">
    <citation type="submission" date="2023-05" db="EMBL/GenBank/DDBJ databases">
        <title>Metabolic capabilities are highly conserved among human nasal-associated Corynebacterium species in pangenomic analyses.</title>
        <authorList>
            <person name="Tran T.H."/>
            <person name="Roberts A.Q."/>
            <person name="Escapa I.F."/>
            <person name="Gao W."/>
            <person name="Conlan S."/>
            <person name="Kong H."/>
            <person name="Segre J.A."/>
            <person name="Kelly M.S."/>
            <person name="Lemon K.P."/>
        </authorList>
    </citation>
    <scope>NUCLEOTIDE SEQUENCE</scope>
    <source>
        <strain evidence="9">KPL2654</strain>
    </source>
</reference>
<dbReference type="GO" id="GO:0004067">
    <property type="term" value="F:asparaginase activity"/>
    <property type="evidence" value="ECO:0007669"/>
    <property type="project" value="UniProtKB-UniRule"/>
</dbReference>
<feature type="binding site" evidence="5">
    <location>
        <position position="57"/>
    </location>
    <ligand>
        <name>substrate</name>
    </ligand>
</feature>
<dbReference type="InterPro" id="IPR036152">
    <property type="entry name" value="Asp/glu_Ase-like_sf"/>
</dbReference>
<dbReference type="PROSITE" id="PS51257">
    <property type="entry name" value="PROKAR_LIPOPROTEIN"/>
    <property type="match status" value="1"/>
</dbReference>
<dbReference type="PANTHER" id="PTHR11707:SF28">
    <property type="entry name" value="60 KDA LYSOPHOSPHOLIPASE"/>
    <property type="match status" value="1"/>
</dbReference>
<evidence type="ECO:0000256" key="5">
    <source>
        <dbReference type="PIRSR" id="PIRSR001220-2"/>
    </source>
</evidence>
<dbReference type="Pfam" id="PF17763">
    <property type="entry name" value="Asparaginase_C"/>
    <property type="match status" value="1"/>
</dbReference>
<dbReference type="InterPro" id="IPR004550">
    <property type="entry name" value="AsnASE_II"/>
</dbReference>
<dbReference type="Gene3D" id="3.40.50.40">
    <property type="match status" value="1"/>
</dbReference>
<feature type="active site" evidence="6">
    <location>
        <position position="13"/>
    </location>
</feature>
<gene>
    <name evidence="9" type="ORF">QPX54_10555</name>
</gene>
<accession>A0AAP4BUX5</accession>
<dbReference type="SMART" id="SM00870">
    <property type="entry name" value="Asparaginase"/>
    <property type="match status" value="1"/>
</dbReference>
<dbReference type="PANTHER" id="PTHR11707">
    <property type="entry name" value="L-ASPARAGINASE"/>
    <property type="match status" value="1"/>
</dbReference>
<evidence type="ECO:0000256" key="3">
    <source>
        <dbReference type="ARBA" id="ARBA00022801"/>
    </source>
</evidence>
<feature type="active site" description="O-isoaspartyl threonine intermediate" evidence="4">
    <location>
        <position position="13"/>
    </location>
</feature>
<comment type="similarity">
    <text evidence="1">Belongs to the asparaginase 1 family.</text>
</comment>
<evidence type="ECO:0000259" key="8">
    <source>
        <dbReference type="Pfam" id="PF17763"/>
    </source>
</evidence>
<keyword evidence="3" id="KW-0378">Hydrolase</keyword>
<dbReference type="Gene3D" id="3.40.50.1170">
    <property type="entry name" value="L-asparaginase, N-terminal domain"/>
    <property type="match status" value="1"/>
</dbReference>
<dbReference type="Pfam" id="PF00710">
    <property type="entry name" value="Asparaginase"/>
    <property type="match status" value="1"/>
</dbReference>
<feature type="domain" description="L-asparaginase N-terminal" evidence="7">
    <location>
        <begin position="5"/>
        <end position="191"/>
    </location>
</feature>
<evidence type="ECO:0000256" key="4">
    <source>
        <dbReference type="PIRSR" id="PIRSR001220-1"/>
    </source>
</evidence>
<dbReference type="GO" id="GO:0006528">
    <property type="term" value="P:asparagine metabolic process"/>
    <property type="evidence" value="ECO:0007669"/>
    <property type="project" value="InterPro"/>
</dbReference>
<protein>
    <recommendedName>
        <fullName evidence="2">asparaginase</fullName>
        <ecNumber evidence="2">3.5.1.1</ecNumber>
    </recommendedName>
</protein>
<dbReference type="PRINTS" id="PR00139">
    <property type="entry name" value="ASNGLNASE"/>
</dbReference>
<evidence type="ECO:0000256" key="1">
    <source>
        <dbReference type="ARBA" id="ARBA00010518"/>
    </source>
</evidence>
<dbReference type="AlphaFoldDB" id="A0AAP4BUX5"/>
<comment type="caution">
    <text evidence="9">The sequence shown here is derived from an EMBL/GenBank/DDBJ whole genome shotgun (WGS) entry which is preliminary data.</text>
</comment>
<dbReference type="InterPro" id="IPR027474">
    <property type="entry name" value="L-asparaginase_N"/>
</dbReference>
<dbReference type="PIRSF" id="PIRSF001220">
    <property type="entry name" value="L-ASNase_gatD"/>
    <property type="match status" value="1"/>
</dbReference>
<name>A0AAP4BUX5_9CORY</name>
<dbReference type="RefSeq" id="WP_249605917.1">
    <property type="nucleotide sequence ID" value="NZ_CP091865.1"/>
</dbReference>
<evidence type="ECO:0000313" key="9">
    <source>
        <dbReference type="EMBL" id="MDK4326939.1"/>
    </source>
</evidence>
<sequence length="336" mass="33791">MTRQIAIICTGGTIACTADHTGALVPTVSGHQLVDAARNSLADDLSFRIHDTLQLDSSSIGLPELDTLLTTIAKHAADPEVDAVVVTHGTDSMEESAFATALLVHGAPVVFTGAQRAFDHPGTDGPGNLAGAINRAVELAANTRGSANAQPAGVATNTVEVHFAGKNLPATAVHKRHTSELAAFTAHGPSVSVDAVSVDASALPSPSSASPAIPVLSGYFVPVIAGYPGATAELLEHAVDAGADGLVIEALGSGNLSAKLGHAAQRAVQQGIPVVVATRVPEGAVKLAYGGGGGGATLAEYGAVSARTVHPGQARLALIIALATGINPEELFRCFD</sequence>